<dbReference type="Proteomes" id="UP000632222">
    <property type="component" value="Unassembled WGS sequence"/>
</dbReference>
<reference evidence="3" key="1">
    <citation type="journal article" date="2019" name="Int. J. Syst. Evol. Microbiol.">
        <title>The Global Catalogue of Microorganisms (GCM) 10K type strain sequencing project: providing services to taxonomists for standard genome sequencing and annotation.</title>
        <authorList>
            <consortium name="The Broad Institute Genomics Platform"/>
            <consortium name="The Broad Institute Genome Sequencing Center for Infectious Disease"/>
            <person name="Wu L."/>
            <person name="Ma J."/>
        </authorList>
    </citation>
    <scope>NUCLEOTIDE SEQUENCE [LARGE SCALE GENOMIC DNA]</scope>
    <source>
        <strain evidence="3">JCM 14370</strain>
    </source>
</reference>
<dbReference type="InterPro" id="IPR041527">
    <property type="entry name" value="YhcG_N"/>
</dbReference>
<dbReference type="Pfam" id="PF17761">
    <property type="entry name" value="DUF1016_N"/>
    <property type="match status" value="1"/>
</dbReference>
<evidence type="ECO:0000259" key="1">
    <source>
        <dbReference type="Pfam" id="PF17761"/>
    </source>
</evidence>
<protein>
    <recommendedName>
        <fullName evidence="1">YhcG N-terminal domain-containing protein</fullName>
    </recommendedName>
</protein>
<feature type="domain" description="YhcG N-terminal" evidence="1">
    <location>
        <begin position="2"/>
        <end position="50"/>
    </location>
</feature>
<proteinExistence type="predicted"/>
<evidence type="ECO:0000313" key="2">
    <source>
        <dbReference type="EMBL" id="GGJ59266.1"/>
    </source>
</evidence>
<dbReference type="EMBL" id="BMOD01000050">
    <property type="protein sequence ID" value="GGJ59266.1"/>
    <property type="molecule type" value="Genomic_DNA"/>
</dbReference>
<comment type="caution">
    <text evidence="2">The sequence shown here is derived from an EMBL/GenBank/DDBJ whole genome shotgun (WGS) entry which is preliminary data.</text>
</comment>
<accession>A0ABQ2DIG3</accession>
<organism evidence="2 3">
    <name type="scientific">Deinococcus roseus</name>
    <dbReference type="NCBI Taxonomy" id="392414"/>
    <lineage>
        <taxon>Bacteria</taxon>
        <taxon>Thermotogati</taxon>
        <taxon>Deinococcota</taxon>
        <taxon>Deinococci</taxon>
        <taxon>Deinococcales</taxon>
        <taxon>Deinococcaceae</taxon>
        <taxon>Deinococcus</taxon>
    </lineage>
</organism>
<sequence>MLYWKIGKTILFLQQEHGWGTHGVDHLAIDLKAAFPGMTGFGRRNLQYMTFRSNLPQ</sequence>
<evidence type="ECO:0000313" key="3">
    <source>
        <dbReference type="Proteomes" id="UP000632222"/>
    </source>
</evidence>
<keyword evidence="3" id="KW-1185">Reference proteome</keyword>
<name>A0ABQ2DIG3_9DEIO</name>
<gene>
    <name evidence="2" type="ORF">GCM10008938_51720</name>
</gene>